<gene>
    <name evidence="2" type="ORF">HMH01_02115</name>
</gene>
<dbReference type="Pfam" id="PF00565">
    <property type="entry name" value="SNase"/>
    <property type="match status" value="1"/>
</dbReference>
<accession>A0A849KQ81</accession>
<dbReference type="PANTHER" id="PTHR12302">
    <property type="entry name" value="EBNA2 BINDING PROTEIN P100"/>
    <property type="match status" value="1"/>
</dbReference>
<dbReference type="SUPFAM" id="SSF50199">
    <property type="entry name" value="Staphylococcal nuclease"/>
    <property type="match status" value="1"/>
</dbReference>
<evidence type="ECO:0000313" key="3">
    <source>
        <dbReference type="Proteomes" id="UP000572377"/>
    </source>
</evidence>
<evidence type="ECO:0000259" key="1">
    <source>
        <dbReference type="PROSITE" id="PS50830"/>
    </source>
</evidence>
<dbReference type="InterPro" id="IPR016071">
    <property type="entry name" value="Staphylococal_nuclease_OB-fold"/>
</dbReference>
<name>A0A849KQ81_9RHOB</name>
<feature type="domain" description="TNase-like" evidence="1">
    <location>
        <begin position="26"/>
        <end position="142"/>
    </location>
</feature>
<dbReference type="AlphaFoldDB" id="A0A849KQ81"/>
<sequence>MPGPGRLALAVVAILLLSAMGPAKPRIIDGDTLELGDEKIRLMNMDAPEMGQDCLSRTGRAFNCGAEARAALEKIVGNGAVTCDADGRDDYGRILARCHAQGRDIAAELVRAGYGFAFTRYGDDYAADQIEAEKEGRGLWSGQFVYPWEFRAEKWAVADAAAPDTDCPIKGNINSRGDRIYHTPWSRDYSRTRIDTGRGERWFCDEAEALSAGWRAPRN</sequence>
<dbReference type="PANTHER" id="PTHR12302:SF26">
    <property type="entry name" value="BLR1266 PROTEIN"/>
    <property type="match status" value="1"/>
</dbReference>
<organism evidence="2 3">
    <name type="scientific">Halovulum dunhuangense</name>
    <dbReference type="NCBI Taxonomy" id="1505036"/>
    <lineage>
        <taxon>Bacteria</taxon>
        <taxon>Pseudomonadati</taxon>
        <taxon>Pseudomonadota</taxon>
        <taxon>Alphaproteobacteria</taxon>
        <taxon>Rhodobacterales</taxon>
        <taxon>Paracoccaceae</taxon>
        <taxon>Halovulum</taxon>
    </lineage>
</organism>
<dbReference type="EMBL" id="JABFBC010000001">
    <property type="protein sequence ID" value="NNU79223.1"/>
    <property type="molecule type" value="Genomic_DNA"/>
</dbReference>
<dbReference type="RefSeq" id="WP_171322012.1">
    <property type="nucleotide sequence ID" value="NZ_JABFBC010000001.1"/>
</dbReference>
<dbReference type="InterPro" id="IPR035437">
    <property type="entry name" value="SNase_OB-fold_sf"/>
</dbReference>
<keyword evidence="3" id="KW-1185">Reference proteome</keyword>
<dbReference type="Gene3D" id="2.40.50.90">
    <property type="match status" value="1"/>
</dbReference>
<dbReference type="Proteomes" id="UP000572377">
    <property type="component" value="Unassembled WGS sequence"/>
</dbReference>
<evidence type="ECO:0000313" key="2">
    <source>
        <dbReference type="EMBL" id="NNU79223.1"/>
    </source>
</evidence>
<proteinExistence type="predicted"/>
<comment type="caution">
    <text evidence="2">The sequence shown here is derived from an EMBL/GenBank/DDBJ whole genome shotgun (WGS) entry which is preliminary data.</text>
</comment>
<reference evidence="2 3" key="1">
    <citation type="submission" date="2020-05" db="EMBL/GenBank/DDBJ databases">
        <title>Gimesia benthica sp. nov., a novel planctomycete isolated from a deep-sea water sample of the Northwest Indian Ocean.</title>
        <authorList>
            <person name="Wang J."/>
            <person name="Ruan C."/>
            <person name="Song L."/>
            <person name="Zhu Y."/>
            <person name="Li A."/>
            <person name="Zheng X."/>
            <person name="Wang L."/>
            <person name="Lu Z."/>
            <person name="Huang Y."/>
            <person name="Du W."/>
            <person name="Zhou Y."/>
            <person name="Huang L."/>
            <person name="Dai X."/>
        </authorList>
    </citation>
    <scope>NUCLEOTIDE SEQUENCE [LARGE SCALE GENOMIC DNA]</scope>
    <source>
        <strain evidence="2 3">YYQ-30</strain>
    </source>
</reference>
<protein>
    <submittedName>
        <fullName evidence="2">Thermonuclease family protein</fullName>
    </submittedName>
</protein>
<dbReference type="SMART" id="SM00318">
    <property type="entry name" value="SNc"/>
    <property type="match status" value="1"/>
</dbReference>
<dbReference type="PROSITE" id="PS50830">
    <property type="entry name" value="TNASE_3"/>
    <property type="match status" value="1"/>
</dbReference>